<keyword evidence="7" id="KW-1185">Reference proteome</keyword>
<dbReference type="Pfam" id="PF03459">
    <property type="entry name" value="TOBE"/>
    <property type="match status" value="1"/>
</dbReference>
<dbReference type="GO" id="GO:0140359">
    <property type="term" value="F:ABC-type transporter activity"/>
    <property type="evidence" value="ECO:0007669"/>
    <property type="project" value="InterPro"/>
</dbReference>
<dbReference type="InterPro" id="IPR012340">
    <property type="entry name" value="NA-bd_OB-fold"/>
</dbReference>
<keyword evidence="4 6" id="KW-0067">ATP-binding</keyword>
<dbReference type="GO" id="GO:0008643">
    <property type="term" value="P:carbohydrate transport"/>
    <property type="evidence" value="ECO:0007669"/>
    <property type="project" value="InterPro"/>
</dbReference>
<reference evidence="6" key="2">
    <citation type="submission" date="2020-09" db="EMBL/GenBank/DDBJ databases">
        <authorList>
            <person name="Sun Q."/>
            <person name="Zhou Y."/>
        </authorList>
    </citation>
    <scope>NUCLEOTIDE SEQUENCE</scope>
    <source>
        <strain evidence="6">CGMCC 1.16012</strain>
    </source>
</reference>
<dbReference type="SUPFAM" id="SSF50331">
    <property type="entry name" value="MOP-like"/>
    <property type="match status" value="1"/>
</dbReference>
<dbReference type="InterPro" id="IPR015855">
    <property type="entry name" value="ABC_transpr_MalK-like"/>
</dbReference>
<evidence type="ECO:0000313" key="7">
    <source>
        <dbReference type="Proteomes" id="UP000606730"/>
    </source>
</evidence>
<keyword evidence="3" id="KW-0547">Nucleotide-binding</keyword>
<dbReference type="GO" id="GO:0055052">
    <property type="term" value="C:ATP-binding cassette (ABC) transporter complex, substrate-binding subunit-containing"/>
    <property type="evidence" value="ECO:0007669"/>
    <property type="project" value="TreeGrafter"/>
</dbReference>
<dbReference type="InterPro" id="IPR040582">
    <property type="entry name" value="OB_MalK-like"/>
</dbReference>
<dbReference type="OrthoDB" id="9802264at2"/>
<comment type="similarity">
    <text evidence="1">Belongs to the ABC transporter superfamily.</text>
</comment>
<name>A0A917AGB5_9RHOB</name>
<dbReference type="PROSITE" id="PS00211">
    <property type="entry name" value="ABC_TRANSPORTER_1"/>
    <property type="match status" value="1"/>
</dbReference>
<dbReference type="RefSeq" id="WP_095594955.1">
    <property type="nucleotide sequence ID" value="NZ_BMKN01000002.1"/>
</dbReference>
<evidence type="ECO:0000259" key="5">
    <source>
        <dbReference type="PROSITE" id="PS50893"/>
    </source>
</evidence>
<dbReference type="NCBIfam" id="NF008653">
    <property type="entry name" value="PRK11650.1"/>
    <property type="match status" value="1"/>
</dbReference>
<dbReference type="InterPro" id="IPR017871">
    <property type="entry name" value="ABC_transporter-like_CS"/>
</dbReference>
<dbReference type="EMBL" id="BMKN01000002">
    <property type="protein sequence ID" value="GGE51047.1"/>
    <property type="molecule type" value="Genomic_DNA"/>
</dbReference>
<dbReference type="PANTHER" id="PTHR43875">
    <property type="entry name" value="MALTODEXTRIN IMPORT ATP-BINDING PROTEIN MSMX"/>
    <property type="match status" value="1"/>
</dbReference>
<evidence type="ECO:0000313" key="6">
    <source>
        <dbReference type="EMBL" id="GGE51047.1"/>
    </source>
</evidence>
<dbReference type="Gene3D" id="2.40.50.140">
    <property type="entry name" value="Nucleic acid-binding proteins"/>
    <property type="match status" value="1"/>
</dbReference>
<dbReference type="GO" id="GO:0005524">
    <property type="term" value="F:ATP binding"/>
    <property type="evidence" value="ECO:0007669"/>
    <property type="project" value="UniProtKB-KW"/>
</dbReference>
<dbReference type="InterPro" id="IPR047641">
    <property type="entry name" value="ABC_transpr_MalK/UgpC-like"/>
</dbReference>
<dbReference type="Proteomes" id="UP000606730">
    <property type="component" value="Unassembled WGS sequence"/>
</dbReference>
<dbReference type="SUPFAM" id="SSF52540">
    <property type="entry name" value="P-loop containing nucleoside triphosphate hydrolases"/>
    <property type="match status" value="1"/>
</dbReference>
<dbReference type="PROSITE" id="PS50893">
    <property type="entry name" value="ABC_TRANSPORTER_2"/>
    <property type="match status" value="1"/>
</dbReference>
<dbReference type="Pfam" id="PF00005">
    <property type="entry name" value="ABC_tran"/>
    <property type="match status" value="1"/>
</dbReference>
<dbReference type="PANTHER" id="PTHR43875:SF14">
    <property type="entry name" value="ABC TRANSPORTER ATP-BINDING PROTEIN"/>
    <property type="match status" value="1"/>
</dbReference>
<dbReference type="InterPro" id="IPR008995">
    <property type="entry name" value="Mo/tungstate-bd_C_term_dom"/>
</dbReference>
<gene>
    <name evidence="6" type="ORF">GCM10011517_18550</name>
</gene>
<evidence type="ECO:0000256" key="4">
    <source>
        <dbReference type="ARBA" id="ARBA00022840"/>
    </source>
</evidence>
<feature type="domain" description="ABC transporter" evidence="5">
    <location>
        <begin position="5"/>
        <end position="235"/>
    </location>
</feature>
<comment type="caution">
    <text evidence="6">The sequence shown here is derived from an EMBL/GenBank/DDBJ whole genome shotgun (WGS) entry which is preliminary data.</text>
</comment>
<dbReference type="SMART" id="SM00382">
    <property type="entry name" value="AAA"/>
    <property type="match status" value="1"/>
</dbReference>
<dbReference type="GO" id="GO:0016887">
    <property type="term" value="F:ATP hydrolysis activity"/>
    <property type="evidence" value="ECO:0007669"/>
    <property type="project" value="InterPro"/>
</dbReference>
<dbReference type="InterPro" id="IPR027417">
    <property type="entry name" value="P-loop_NTPase"/>
</dbReference>
<dbReference type="CDD" id="cd03301">
    <property type="entry name" value="ABC_MalK_N"/>
    <property type="match status" value="1"/>
</dbReference>
<protein>
    <submittedName>
        <fullName evidence="6">Sugar ABC transporter ATP-binding protein</fullName>
    </submittedName>
</protein>
<keyword evidence="2" id="KW-0813">Transport</keyword>
<dbReference type="InterPro" id="IPR003439">
    <property type="entry name" value="ABC_transporter-like_ATP-bd"/>
</dbReference>
<evidence type="ECO:0000256" key="1">
    <source>
        <dbReference type="ARBA" id="ARBA00005417"/>
    </source>
</evidence>
<dbReference type="InterPro" id="IPR005116">
    <property type="entry name" value="Transp-assoc_OB_typ1"/>
</dbReference>
<dbReference type="AlphaFoldDB" id="A0A917AGB5"/>
<dbReference type="InterPro" id="IPR003593">
    <property type="entry name" value="AAA+_ATPase"/>
</dbReference>
<dbReference type="Gene3D" id="3.40.50.300">
    <property type="entry name" value="P-loop containing nucleotide triphosphate hydrolases"/>
    <property type="match status" value="1"/>
</dbReference>
<proteinExistence type="inferred from homology"/>
<organism evidence="6 7">
    <name type="scientific">Actibacterium pelagium</name>
    <dbReference type="NCBI Taxonomy" id="2029103"/>
    <lineage>
        <taxon>Bacteria</taxon>
        <taxon>Pseudomonadati</taxon>
        <taxon>Pseudomonadota</taxon>
        <taxon>Alphaproteobacteria</taxon>
        <taxon>Rhodobacterales</taxon>
        <taxon>Roseobacteraceae</taxon>
        <taxon>Actibacterium</taxon>
    </lineage>
</organism>
<accession>A0A917AGB5</accession>
<dbReference type="Gene3D" id="2.40.50.100">
    <property type="match status" value="1"/>
</dbReference>
<evidence type="ECO:0000256" key="3">
    <source>
        <dbReference type="ARBA" id="ARBA00022741"/>
    </source>
</evidence>
<dbReference type="Pfam" id="PF17912">
    <property type="entry name" value="OB_MalK"/>
    <property type="match status" value="1"/>
</dbReference>
<dbReference type="FunFam" id="3.40.50.300:FF:000042">
    <property type="entry name" value="Maltose/maltodextrin ABC transporter, ATP-binding protein"/>
    <property type="match status" value="1"/>
</dbReference>
<evidence type="ECO:0000256" key="2">
    <source>
        <dbReference type="ARBA" id="ARBA00022448"/>
    </source>
</evidence>
<sequence>MAAGIELKNVQKSFGNTEVIKGIDLNIEPGEFVVLVGPSGCGKSTLLNLISGLETLSGGDVTIGGKVVNNTPPRDRDIAMVFQSYALYPTKTVRDNITFGMQARRVPKAEQDAAVAAFSGLLQIDHLLDRKPGQLSGGQRQRVAMGRALVRDPDVFLFDEPLSNLDAKLRIDMRTEIKKLHLRLGKTVVYVTHDQIEAMTLASRIAVMDEGRIRQYGPPEEIYENPVDLFVAGFMGSPPMNMLPGRLLRTGDEVFVETGDDEARVRFPLPDAIANRIEVGNGHEVVLGLRPEAIFAAGTELPGADRFIFERPVEVVEPTGPDTMIVFGIGSVELIARVRPEDARDPGTPFSFEVDMSKAKLFDQSSGRSL</sequence>
<reference evidence="6" key="1">
    <citation type="journal article" date="2014" name="Int. J. Syst. Evol. Microbiol.">
        <title>Complete genome sequence of Corynebacterium casei LMG S-19264T (=DSM 44701T), isolated from a smear-ripened cheese.</title>
        <authorList>
            <consortium name="US DOE Joint Genome Institute (JGI-PGF)"/>
            <person name="Walter F."/>
            <person name="Albersmeier A."/>
            <person name="Kalinowski J."/>
            <person name="Ruckert C."/>
        </authorList>
    </citation>
    <scope>NUCLEOTIDE SEQUENCE</scope>
    <source>
        <strain evidence="6">CGMCC 1.16012</strain>
    </source>
</reference>